<feature type="region of interest" description="Disordered" evidence="6">
    <location>
        <begin position="432"/>
        <end position="465"/>
    </location>
</feature>
<dbReference type="EMBL" id="KB644408">
    <property type="protein sequence ID" value="EPS25336.1"/>
    <property type="molecule type" value="Genomic_DNA"/>
</dbReference>
<evidence type="ECO:0000313" key="10">
    <source>
        <dbReference type="Proteomes" id="UP000019376"/>
    </source>
</evidence>
<feature type="transmembrane region" description="Helical" evidence="7">
    <location>
        <begin position="228"/>
        <end position="250"/>
    </location>
</feature>
<evidence type="ECO:0000256" key="1">
    <source>
        <dbReference type="ARBA" id="ARBA00004141"/>
    </source>
</evidence>
<evidence type="ECO:0000256" key="4">
    <source>
        <dbReference type="ARBA" id="ARBA00023136"/>
    </source>
</evidence>
<evidence type="ECO:0000259" key="8">
    <source>
        <dbReference type="Pfam" id="PF20684"/>
    </source>
</evidence>
<dbReference type="PANTHER" id="PTHR33048:SF19">
    <property type="entry name" value="MEMBRANE PROTEIN PTH11-LIKE, PUTATIVE (AFU_ORTHOLOGUE AFUA_1G14080)-RELATED"/>
    <property type="match status" value="1"/>
</dbReference>
<feature type="transmembrane region" description="Helical" evidence="7">
    <location>
        <begin position="31"/>
        <end position="52"/>
    </location>
</feature>
<feature type="compositionally biased region" description="Low complexity" evidence="6">
    <location>
        <begin position="449"/>
        <end position="461"/>
    </location>
</feature>
<keyword evidence="2 7" id="KW-0812">Transmembrane</keyword>
<evidence type="ECO:0000256" key="2">
    <source>
        <dbReference type="ARBA" id="ARBA00022692"/>
    </source>
</evidence>
<feature type="region of interest" description="Disordered" evidence="6">
    <location>
        <begin position="370"/>
        <end position="414"/>
    </location>
</feature>
<gene>
    <name evidence="9" type="ORF">PDE_00269</name>
</gene>
<feature type="transmembrane region" description="Helical" evidence="7">
    <location>
        <begin position="190"/>
        <end position="216"/>
    </location>
</feature>
<feature type="transmembrane region" description="Helical" evidence="7">
    <location>
        <begin position="104"/>
        <end position="122"/>
    </location>
</feature>
<organism evidence="9 10">
    <name type="scientific">Penicillium oxalicum (strain 114-2 / CGMCC 5302)</name>
    <name type="common">Penicillium decumbens</name>
    <dbReference type="NCBI Taxonomy" id="933388"/>
    <lineage>
        <taxon>Eukaryota</taxon>
        <taxon>Fungi</taxon>
        <taxon>Dikarya</taxon>
        <taxon>Ascomycota</taxon>
        <taxon>Pezizomycotina</taxon>
        <taxon>Eurotiomycetes</taxon>
        <taxon>Eurotiomycetidae</taxon>
        <taxon>Eurotiales</taxon>
        <taxon>Aspergillaceae</taxon>
        <taxon>Penicillium</taxon>
    </lineage>
</organism>
<dbReference type="PhylomeDB" id="S7Z9L2"/>
<keyword evidence="4 7" id="KW-0472">Membrane</keyword>
<dbReference type="STRING" id="933388.S7Z9L2"/>
<feature type="compositionally biased region" description="Basic and acidic residues" evidence="6">
    <location>
        <begin position="376"/>
        <end position="394"/>
    </location>
</feature>
<protein>
    <recommendedName>
        <fullName evidence="8">Rhodopsin domain-containing protein</fullName>
    </recommendedName>
</protein>
<proteinExistence type="inferred from homology"/>
<feature type="domain" description="Rhodopsin" evidence="8">
    <location>
        <begin position="45"/>
        <end position="249"/>
    </location>
</feature>
<keyword evidence="10" id="KW-1185">Reference proteome</keyword>
<sequence>MASSSLIGRGIYPQLRPAFESRQDINPTLMMSWWATALSLVIIFVRLCGRYIRIERFFPEDKVVMWSVIPLVLRMVIVHFVLVLGTNNTQTVGLTPAQVRDRMLGSKLVLVARIFYAVYIWTAKLTVCEFFKRVTGMVWRRSVAYFLRFIHFFLASTLVAVVIATLAECHPFNHYWQVIPDPGPRCRSGYAQLITMGACDVVTDLLLVAFPVPIILMAQIPIKRKLALVTLFCLSFILVGITCFRVPSVIWRRGAQPYRSLVASLEILAATAVSNLVVIGSFVRDRGVKKLKYKPTQGSASVTESLDHSYVRRQTVMQHQWGSDCDLAGDLGIRLDPKLYSSAPGMSIPVPAPPAPLMVARTGSLNPAWSFTQSHGSDDDRISSADSFDIKASPREYLPTSESPRDTRLPSPDFTPFSHRVSFFDVGGLLNRESPLQTPSRPPLLTRHTIAPSTTTAPVAPTRHRRGSRAFLEDLGVVQPRTTATPPVSARLSCPPSLRTMSPSELLSHSPRPHQSSRDTAPDLEVELQDVGGLLSRSTYRG</sequence>
<dbReference type="InterPro" id="IPR049326">
    <property type="entry name" value="Rhodopsin_dom_fungi"/>
</dbReference>
<dbReference type="HOGENOM" id="CLU_019101_1_2_1"/>
<dbReference type="OrthoDB" id="5398233at2759"/>
<comment type="subcellular location">
    <subcellularLocation>
        <location evidence="1">Membrane</location>
        <topology evidence="1">Multi-pass membrane protein</topology>
    </subcellularLocation>
</comment>
<dbReference type="eggNOG" id="ENOG502RYRX">
    <property type="taxonomic scope" value="Eukaryota"/>
</dbReference>
<comment type="similarity">
    <text evidence="5">Belongs to the SAT4 family.</text>
</comment>
<reference evidence="9 10" key="1">
    <citation type="journal article" date="2013" name="PLoS ONE">
        <title>Genomic and secretomic analyses reveal unique features of the lignocellulolytic enzyme system of Penicillium decumbens.</title>
        <authorList>
            <person name="Liu G."/>
            <person name="Zhang L."/>
            <person name="Wei X."/>
            <person name="Zou G."/>
            <person name="Qin Y."/>
            <person name="Ma L."/>
            <person name="Li J."/>
            <person name="Zheng H."/>
            <person name="Wang S."/>
            <person name="Wang C."/>
            <person name="Xun L."/>
            <person name="Zhao G.-P."/>
            <person name="Zhou Z."/>
            <person name="Qu Y."/>
        </authorList>
    </citation>
    <scope>NUCLEOTIDE SEQUENCE [LARGE SCALE GENOMIC DNA]</scope>
    <source>
        <strain evidence="10">114-2 / CGMCC 5302</strain>
    </source>
</reference>
<evidence type="ECO:0000256" key="6">
    <source>
        <dbReference type="SAM" id="MobiDB-lite"/>
    </source>
</evidence>
<dbReference type="InterPro" id="IPR052337">
    <property type="entry name" value="SAT4-like"/>
</dbReference>
<dbReference type="AlphaFoldDB" id="S7Z9L2"/>
<evidence type="ECO:0000256" key="5">
    <source>
        <dbReference type="ARBA" id="ARBA00038359"/>
    </source>
</evidence>
<dbReference type="GO" id="GO:0016020">
    <property type="term" value="C:membrane"/>
    <property type="evidence" value="ECO:0007669"/>
    <property type="project" value="UniProtKB-SubCell"/>
</dbReference>
<feature type="transmembrane region" description="Helical" evidence="7">
    <location>
        <begin position="262"/>
        <end position="283"/>
    </location>
</feature>
<evidence type="ECO:0000313" key="9">
    <source>
        <dbReference type="EMBL" id="EPS25336.1"/>
    </source>
</evidence>
<keyword evidence="3 7" id="KW-1133">Transmembrane helix</keyword>
<dbReference type="Proteomes" id="UP000019376">
    <property type="component" value="Unassembled WGS sequence"/>
</dbReference>
<dbReference type="Pfam" id="PF20684">
    <property type="entry name" value="Fung_rhodopsin"/>
    <property type="match status" value="1"/>
</dbReference>
<evidence type="ECO:0000256" key="7">
    <source>
        <dbReference type="SAM" id="Phobius"/>
    </source>
</evidence>
<feature type="transmembrane region" description="Helical" evidence="7">
    <location>
        <begin position="64"/>
        <end position="84"/>
    </location>
</feature>
<evidence type="ECO:0000256" key="3">
    <source>
        <dbReference type="ARBA" id="ARBA00022989"/>
    </source>
</evidence>
<dbReference type="PANTHER" id="PTHR33048">
    <property type="entry name" value="PTH11-LIKE INTEGRAL MEMBRANE PROTEIN (AFU_ORTHOLOGUE AFUA_5G11245)"/>
    <property type="match status" value="1"/>
</dbReference>
<accession>S7Z9L2</accession>
<feature type="transmembrane region" description="Helical" evidence="7">
    <location>
        <begin position="143"/>
        <end position="167"/>
    </location>
</feature>
<feature type="region of interest" description="Disordered" evidence="6">
    <location>
        <begin position="481"/>
        <end position="542"/>
    </location>
</feature>
<name>S7Z9L2_PENO1</name>